<sequence length="119" mass="13854">MSSNIQIERICEYCNNPFIARTTKTRYCSHKCNSKHYKERMKVVKIVASNKETKEKVIFPLEALKTKEFLTVSEVATLLSCSRRSVYNFINNGNIDVVNLGQRLIRIKRSSLDEMFSKK</sequence>
<dbReference type="EMBL" id="JAUOEL010000007">
    <property type="protein sequence ID" value="MDO5976278.1"/>
    <property type="molecule type" value="Genomic_DNA"/>
</dbReference>
<feature type="domain" description="Helix-turn-helix" evidence="1">
    <location>
        <begin position="69"/>
        <end position="118"/>
    </location>
</feature>
<dbReference type="Proteomes" id="UP001176806">
    <property type="component" value="Unassembled WGS sequence"/>
</dbReference>
<keyword evidence="3" id="KW-1185">Reference proteome</keyword>
<dbReference type="InterPro" id="IPR041657">
    <property type="entry name" value="HTH_17"/>
</dbReference>
<accession>A0ABT8WSW8</accession>
<proteinExistence type="predicted"/>
<comment type="caution">
    <text evidence="2">The sequence shown here is derived from an EMBL/GenBank/DDBJ whole genome shotgun (WGS) entry which is preliminary data.</text>
</comment>
<dbReference type="NCBIfam" id="TIGR01764">
    <property type="entry name" value="excise"/>
    <property type="match status" value="1"/>
</dbReference>
<evidence type="ECO:0000259" key="1">
    <source>
        <dbReference type="Pfam" id="PF12728"/>
    </source>
</evidence>
<dbReference type="RefSeq" id="WP_345027227.1">
    <property type="nucleotide sequence ID" value="NZ_BAABDA010000028.1"/>
</dbReference>
<protein>
    <submittedName>
        <fullName evidence="2">Helix-turn-helix domain-containing protein</fullName>
    </submittedName>
</protein>
<evidence type="ECO:0000313" key="2">
    <source>
        <dbReference type="EMBL" id="MDO5976278.1"/>
    </source>
</evidence>
<name>A0ABT8WSW8_9FLAO</name>
<reference evidence="2" key="1">
    <citation type="submission" date="2023-07" db="EMBL/GenBank/DDBJ databases">
        <title>Two novel species in the genus Flavivirga.</title>
        <authorList>
            <person name="Kwon K."/>
        </authorList>
    </citation>
    <scope>NUCLEOTIDE SEQUENCE</scope>
    <source>
        <strain evidence="2">KACC 14158</strain>
    </source>
</reference>
<organism evidence="2 3">
    <name type="scientific">Flavivirga jejuensis</name>
    <dbReference type="NCBI Taxonomy" id="870487"/>
    <lineage>
        <taxon>Bacteria</taxon>
        <taxon>Pseudomonadati</taxon>
        <taxon>Bacteroidota</taxon>
        <taxon>Flavobacteriia</taxon>
        <taxon>Flavobacteriales</taxon>
        <taxon>Flavobacteriaceae</taxon>
        <taxon>Flavivirga</taxon>
    </lineage>
</organism>
<dbReference type="Pfam" id="PF12728">
    <property type="entry name" value="HTH_17"/>
    <property type="match status" value="1"/>
</dbReference>
<dbReference type="InterPro" id="IPR010093">
    <property type="entry name" value="SinI_DNA-bd"/>
</dbReference>
<evidence type="ECO:0000313" key="3">
    <source>
        <dbReference type="Proteomes" id="UP001176806"/>
    </source>
</evidence>
<gene>
    <name evidence="2" type="ORF">Q4Q40_18925</name>
</gene>